<dbReference type="PANTHER" id="PTHR42070">
    <property type="entry name" value="FILAMENT ASSOCIATED PROTEIN, PUTATIVE (AFU_ORTHOLOGUE AFUA_8G06630)-RELATED"/>
    <property type="match status" value="1"/>
</dbReference>
<dbReference type="STRING" id="5601.A0A0D2FDM5"/>
<feature type="compositionally biased region" description="Low complexity" evidence="2">
    <location>
        <begin position="166"/>
        <end position="176"/>
    </location>
</feature>
<accession>A0A0D2FDM5</accession>
<proteinExistence type="predicted"/>
<dbReference type="Proteomes" id="UP000054266">
    <property type="component" value="Unassembled WGS sequence"/>
</dbReference>
<protein>
    <recommendedName>
        <fullName evidence="5">BZIP domain-containing protein</fullName>
    </recommendedName>
</protein>
<dbReference type="Gene3D" id="1.20.5.170">
    <property type="match status" value="1"/>
</dbReference>
<dbReference type="HOGENOM" id="CLU_060781_0_1_1"/>
<dbReference type="PANTHER" id="PTHR42070:SF1">
    <property type="entry name" value="FILAMENT ASSOCIATED PROTEIN, PUTATIVE (AFU_ORTHOLOGUE AFUA_8G06630)-RELATED"/>
    <property type="match status" value="1"/>
</dbReference>
<evidence type="ECO:0000256" key="2">
    <source>
        <dbReference type="SAM" id="MobiDB-lite"/>
    </source>
</evidence>
<sequence>MVIRASFQRRTAEQNRINQRNLRARRKAYVEELEQRVRKLENERVEATKEVQVAAQRVHKENRLLRWLLETRFGVDAQQISNFLSDASNATDNGTQRPALRPGSDIAMSRVSAELASSLISATNPAEAMRTRVTQDLSYREATSPPEEKQQGVETSPGFSGRGCRSSTTLSTGTDTDAVRSVQVESPTHLVNARPPTTQETPSTTGHQPGDGRFESSPGRHHFMDKRPAEKGTDAHVEETSCDEAARIIARLRGHHTPDDVWNELGCGTKQNCRVRNLAVFELIDKEPS</sequence>
<evidence type="ECO:0008006" key="5">
    <source>
        <dbReference type="Google" id="ProtNLM"/>
    </source>
</evidence>
<dbReference type="EMBL" id="KN846960">
    <property type="protein sequence ID" value="KIW66143.1"/>
    <property type="molecule type" value="Genomic_DNA"/>
</dbReference>
<dbReference type="InterPro" id="IPR046347">
    <property type="entry name" value="bZIP_sf"/>
</dbReference>
<dbReference type="CDD" id="cd14688">
    <property type="entry name" value="bZIP_YAP"/>
    <property type="match status" value="1"/>
</dbReference>
<name>A0A0D2FDM5_9EURO</name>
<organism evidence="3 4">
    <name type="scientific">Phialophora macrospora</name>
    <dbReference type="NCBI Taxonomy" id="1851006"/>
    <lineage>
        <taxon>Eukaryota</taxon>
        <taxon>Fungi</taxon>
        <taxon>Dikarya</taxon>
        <taxon>Ascomycota</taxon>
        <taxon>Pezizomycotina</taxon>
        <taxon>Eurotiomycetes</taxon>
        <taxon>Chaetothyriomycetidae</taxon>
        <taxon>Chaetothyriales</taxon>
        <taxon>Herpotrichiellaceae</taxon>
        <taxon>Phialophora</taxon>
    </lineage>
</organism>
<feature type="region of interest" description="Disordered" evidence="2">
    <location>
        <begin position="139"/>
        <end position="239"/>
    </location>
</feature>
<feature type="coiled-coil region" evidence="1">
    <location>
        <begin position="23"/>
        <end position="57"/>
    </location>
</feature>
<reference evidence="3 4" key="1">
    <citation type="submission" date="2015-01" db="EMBL/GenBank/DDBJ databases">
        <title>The Genome Sequence of Capronia semiimmersa CBS27337.</title>
        <authorList>
            <consortium name="The Broad Institute Genomics Platform"/>
            <person name="Cuomo C."/>
            <person name="de Hoog S."/>
            <person name="Gorbushina A."/>
            <person name="Stielow B."/>
            <person name="Teixiera M."/>
            <person name="Abouelleil A."/>
            <person name="Chapman S.B."/>
            <person name="Priest M."/>
            <person name="Young S.K."/>
            <person name="Wortman J."/>
            <person name="Nusbaum C."/>
            <person name="Birren B."/>
        </authorList>
    </citation>
    <scope>NUCLEOTIDE SEQUENCE [LARGE SCALE GENOMIC DNA]</scope>
    <source>
        <strain evidence="3 4">CBS 27337</strain>
    </source>
</reference>
<dbReference type="AlphaFoldDB" id="A0A0D2FDM5"/>
<feature type="compositionally biased region" description="Basic and acidic residues" evidence="2">
    <location>
        <begin position="225"/>
        <end position="239"/>
    </location>
</feature>
<gene>
    <name evidence="3" type="ORF">PV04_08345</name>
</gene>
<evidence type="ECO:0000313" key="4">
    <source>
        <dbReference type="Proteomes" id="UP000054266"/>
    </source>
</evidence>
<dbReference type="SUPFAM" id="SSF57959">
    <property type="entry name" value="Leucine zipper domain"/>
    <property type="match status" value="1"/>
</dbReference>
<keyword evidence="4" id="KW-1185">Reference proteome</keyword>
<dbReference type="GO" id="GO:0003700">
    <property type="term" value="F:DNA-binding transcription factor activity"/>
    <property type="evidence" value="ECO:0007669"/>
    <property type="project" value="InterPro"/>
</dbReference>
<feature type="compositionally biased region" description="Polar residues" evidence="2">
    <location>
        <begin position="195"/>
        <end position="207"/>
    </location>
</feature>
<evidence type="ECO:0000256" key="1">
    <source>
        <dbReference type="SAM" id="Coils"/>
    </source>
</evidence>
<keyword evidence="1" id="KW-0175">Coiled coil</keyword>
<evidence type="ECO:0000313" key="3">
    <source>
        <dbReference type="EMBL" id="KIW66143.1"/>
    </source>
</evidence>